<dbReference type="GO" id="GO:0046872">
    <property type="term" value="F:metal ion binding"/>
    <property type="evidence" value="ECO:0007669"/>
    <property type="project" value="UniProtKB-KW"/>
</dbReference>
<dbReference type="OrthoDB" id="9777385at2"/>
<feature type="binding site" evidence="1">
    <location>
        <position position="111"/>
    </location>
    <ligand>
        <name>Mn(2+)</name>
        <dbReference type="ChEBI" id="CHEBI:29035"/>
        <label>2</label>
    </ligand>
</feature>
<dbReference type="InterPro" id="IPR002933">
    <property type="entry name" value="Peptidase_M20"/>
</dbReference>
<protein>
    <submittedName>
        <fullName evidence="2">Amidohydrolase</fullName>
    </submittedName>
</protein>
<dbReference type="InterPro" id="IPR036264">
    <property type="entry name" value="Bact_exopeptidase_dim_dom"/>
</dbReference>
<keyword evidence="2" id="KW-0378">Hydrolase</keyword>
<dbReference type="Proteomes" id="UP000267368">
    <property type="component" value="Unassembled WGS sequence"/>
</dbReference>
<dbReference type="SUPFAM" id="SSF55031">
    <property type="entry name" value="Bacterial exopeptidase dimerisation domain"/>
    <property type="match status" value="1"/>
</dbReference>
<dbReference type="PIRSF" id="PIRSF005962">
    <property type="entry name" value="Pept_M20D_amidohydro"/>
    <property type="match status" value="1"/>
</dbReference>
<dbReference type="Gene3D" id="3.40.630.10">
    <property type="entry name" value="Zn peptidases"/>
    <property type="match status" value="1"/>
</dbReference>
<sequence length="384" mass="41992">MTTASPADELALLTRLRRDLHRIPELDFDLPETLRYVCGELEALCDDVTARYGKDACTVFSPCKSSLCMFFDRKSEHATAVRSDMDALPVTEKSGAEYASCHQGHMHACGHDGHMAMVLGLAHHLAESFDELPRSVLLVFQPAEETTGGARFICESGVFERYGVDRIFGFHLWPDLAMGEVASRPGPLLAATSESTFDFHGKATHIAKAADGADSLEAGMRFVLDAYGYMAEQAKAEPCLLKFGLLQSGQARNVISSHTHIEGSLRTYSDTMTVTAKQHLAELAESRAAEAGCTCTVHFSEGYPPVVNDEALFDLARAALPDLHELPEPLLIGEDFAFYQRHLPGVFLLLGTGTGIPLHADTFDFDERILAAGLETYKKLVRIP</sequence>
<dbReference type="SUPFAM" id="SSF53187">
    <property type="entry name" value="Zn-dependent exopeptidases"/>
    <property type="match status" value="1"/>
</dbReference>
<feature type="binding site" evidence="1">
    <location>
        <position position="171"/>
    </location>
    <ligand>
        <name>Mn(2+)</name>
        <dbReference type="ChEBI" id="CHEBI:29035"/>
        <label>2</label>
    </ligand>
</feature>
<keyword evidence="1" id="KW-0479">Metal-binding</keyword>
<comment type="caution">
    <text evidence="2">The sequence shown here is derived from an EMBL/GenBank/DDBJ whole genome shotgun (WGS) entry which is preliminary data.</text>
</comment>
<comment type="cofactor">
    <cofactor evidence="1">
        <name>Mn(2+)</name>
        <dbReference type="ChEBI" id="CHEBI:29035"/>
    </cofactor>
    <text evidence="1">The Mn(2+) ion enhances activity.</text>
</comment>
<dbReference type="RefSeq" id="WP_123198677.1">
    <property type="nucleotide sequence ID" value="NZ_QICB01000008.1"/>
</dbReference>
<evidence type="ECO:0000256" key="1">
    <source>
        <dbReference type="PIRSR" id="PIRSR005962-1"/>
    </source>
</evidence>
<feature type="binding site" evidence="1">
    <location>
        <position position="359"/>
    </location>
    <ligand>
        <name>Mn(2+)</name>
        <dbReference type="ChEBI" id="CHEBI:29035"/>
        <label>2</label>
    </ligand>
</feature>
<proteinExistence type="predicted"/>
<dbReference type="PANTHER" id="PTHR11014:SF63">
    <property type="entry name" value="METALLOPEPTIDASE, PUTATIVE (AFU_ORTHOLOGUE AFUA_6G09600)-RELATED"/>
    <property type="match status" value="1"/>
</dbReference>
<dbReference type="Pfam" id="PF01546">
    <property type="entry name" value="Peptidase_M20"/>
    <property type="match status" value="1"/>
</dbReference>
<dbReference type="GO" id="GO:0016787">
    <property type="term" value="F:hydrolase activity"/>
    <property type="evidence" value="ECO:0007669"/>
    <property type="project" value="UniProtKB-KW"/>
</dbReference>
<accession>A0A3N0ADR7</accession>
<dbReference type="AlphaFoldDB" id="A0A3N0ADR7"/>
<dbReference type="EMBL" id="QICB01000008">
    <property type="protein sequence ID" value="RNL18703.1"/>
    <property type="molecule type" value="Genomic_DNA"/>
</dbReference>
<reference evidence="3" key="1">
    <citation type="submission" date="2018-05" db="EMBL/GenBank/DDBJ databases">
        <title>Genome Sequencing of selected type strains of the family Eggerthellaceae.</title>
        <authorList>
            <person name="Danylec N."/>
            <person name="Stoll D.A."/>
            <person name="Doetsch A."/>
            <person name="Huch M."/>
        </authorList>
    </citation>
    <scope>NUCLEOTIDE SEQUENCE [LARGE SCALE GENOMIC DNA]</scope>
    <source>
        <strain evidence="3">DSM 17537</strain>
    </source>
</reference>
<evidence type="ECO:0000313" key="2">
    <source>
        <dbReference type="EMBL" id="RNL18703.1"/>
    </source>
</evidence>
<dbReference type="Gene3D" id="3.30.70.360">
    <property type="match status" value="1"/>
</dbReference>
<keyword evidence="1" id="KW-0464">Manganese</keyword>
<dbReference type="PANTHER" id="PTHR11014">
    <property type="entry name" value="PEPTIDASE M20 FAMILY MEMBER"/>
    <property type="match status" value="1"/>
</dbReference>
<keyword evidence="3" id="KW-1185">Reference proteome</keyword>
<evidence type="ECO:0000313" key="3">
    <source>
        <dbReference type="Proteomes" id="UP000267368"/>
    </source>
</evidence>
<name>A0A3N0ADR7_9ACTN</name>
<feature type="binding site" evidence="1">
    <location>
        <position position="145"/>
    </location>
    <ligand>
        <name>Mn(2+)</name>
        <dbReference type="ChEBI" id="CHEBI:29035"/>
        <label>2</label>
    </ligand>
</feature>
<dbReference type="InterPro" id="IPR017439">
    <property type="entry name" value="Amidohydrolase"/>
</dbReference>
<dbReference type="NCBIfam" id="TIGR01891">
    <property type="entry name" value="amidohydrolases"/>
    <property type="match status" value="1"/>
</dbReference>
<feature type="binding site" evidence="1">
    <location>
        <position position="109"/>
    </location>
    <ligand>
        <name>Mn(2+)</name>
        <dbReference type="ChEBI" id="CHEBI:29035"/>
        <label>2</label>
    </ligand>
</feature>
<gene>
    <name evidence="2" type="ORF">DMP07_08305</name>
</gene>
<organism evidence="2 3">
    <name type="scientific">Slackia faecicanis</name>
    <dbReference type="NCBI Taxonomy" id="255723"/>
    <lineage>
        <taxon>Bacteria</taxon>
        <taxon>Bacillati</taxon>
        <taxon>Actinomycetota</taxon>
        <taxon>Coriobacteriia</taxon>
        <taxon>Eggerthellales</taxon>
        <taxon>Eggerthellaceae</taxon>
        <taxon>Slackia</taxon>
    </lineage>
</organism>